<dbReference type="Gene3D" id="2.40.160.20">
    <property type="match status" value="1"/>
</dbReference>
<evidence type="ECO:0000259" key="3">
    <source>
        <dbReference type="Pfam" id="PF13505"/>
    </source>
</evidence>
<keyword evidence="1 2" id="KW-0732">Signal</keyword>
<dbReference type="SUPFAM" id="SSF56925">
    <property type="entry name" value="OMPA-like"/>
    <property type="match status" value="1"/>
</dbReference>
<evidence type="ECO:0000256" key="1">
    <source>
        <dbReference type="ARBA" id="ARBA00022729"/>
    </source>
</evidence>
<gene>
    <name evidence="4" type="ORF">BLX24_17640</name>
</gene>
<name>A0A1S2VGR6_9BACT</name>
<dbReference type="AlphaFoldDB" id="A0A1S2VGR6"/>
<dbReference type="OrthoDB" id="1161695at2"/>
<keyword evidence="5" id="KW-1185">Reference proteome</keyword>
<protein>
    <recommendedName>
        <fullName evidence="3">Outer membrane protein beta-barrel domain-containing protein</fullName>
    </recommendedName>
</protein>
<dbReference type="InterPro" id="IPR011250">
    <property type="entry name" value="OMP/PagP_B-barrel"/>
</dbReference>
<dbReference type="RefSeq" id="WP_071504503.1">
    <property type="nucleotide sequence ID" value="NZ_MORL01000009.1"/>
</dbReference>
<evidence type="ECO:0000313" key="5">
    <source>
        <dbReference type="Proteomes" id="UP000181790"/>
    </source>
</evidence>
<proteinExistence type="predicted"/>
<dbReference type="EMBL" id="MORL01000009">
    <property type="protein sequence ID" value="OIN57914.1"/>
    <property type="molecule type" value="Genomic_DNA"/>
</dbReference>
<feature type="domain" description="Outer membrane protein beta-barrel" evidence="3">
    <location>
        <begin position="5"/>
        <end position="192"/>
    </location>
</feature>
<feature type="chain" id="PRO_5010383410" description="Outer membrane protein beta-barrel domain-containing protein" evidence="2">
    <location>
        <begin position="20"/>
        <end position="199"/>
    </location>
</feature>
<evidence type="ECO:0000313" key="4">
    <source>
        <dbReference type="EMBL" id="OIN57914.1"/>
    </source>
</evidence>
<accession>A0A1S2VGR6</accession>
<reference evidence="4 5" key="1">
    <citation type="submission" date="2016-10" db="EMBL/GenBank/DDBJ databases">
        <title>Arsenicibacter rosenii gen. nov., sp. nov., an efficient arsenic-methylating bacterium isolated from an arsenic-contaminated paddy soil.</title>
        <authorList>
            <person name="Huang K."/>
        </authorList>
    </citation>
    <scope>NUCLEOTIDE SEQUENCE [LARGE SCALE GENOMIC DNA]</scope>
    <source>
        <strain evidence="4 5">SM-1</strain>
    </source>
</reference>
<sequence>MKKLFALLLTCAAISSASAQDFQPFKWNLSLGYARPTGAGAGGGLLVSTEPKYGLNDQIDIGLRAEFALMAKAVTINGQQTSGELKGAGSYVLTGTYLLTTTNFRPYVGVGAGLYTVAGTSFTYDDGNQSTNTSDVAVEASRKLGLMGRVGFKAGHFNMGVEYNYVPSTKISLMTAQTIKSSNSYVGVKLGFDIGGGRL</sequence>
<comment type="caution">
    <text evidence="4">The sequence shown here is derived from an EMBL/GenBank/DDBJ whole genome shotgun (WGS) entry which is preliminary data.</text>
</comment>
<organism evidence="4 5">
    <name type="scientific">Arsenicibacter rosenii</name>
    <dbReference type="NCBI Taxonomy" id="1750698"/>
    <lineage>
        <taxon>Bacteria</taxon>
        <taxon>Pseudomonadati</taxon>
        <taxon>Bacteroidota</taxon>
        <taxon>Cytophagia</taxon>
        <taxon>Cytophagales</taxon>
        <taxon>Spirosomataceae</taxon>
        <taxon>Arsenicibacter</taxon>
    </lineage>
</organism>
<dbReference type="Proteomes" id="UP000181790">
    <property type="component" value="Unassembled WGS sequence"/>
</dbReference>
<evidence type="ECO:0000256" key="2">
    <source>
        <dbReference type="SAM" id="SignalP"/>
    </source>
</evidence>
<feature type="signal peptide" evidence="2">
    <location>
        <begin position="1"/>
        <end position="19"/>
    </location>
</feature>
<dbReference type="Pfam" id="PF13505">
    <property type="entry name" value="OMP_b-brl"/>
    <property type="match status" value="1"/>
</dbReference>
<dbReference type="InterPro" id="IPR027385">
    <property type="entry name" value="Beta-barrel_OMP"/>
</dbReference>